<dbReference type="InterPro" id="IPR050270">
    <property type="entry name" value="DegV_domain_contain"/>
</dbReference>
<sequence>MTASLFAVATDGGLDAFAELKNAVPVAPFSLNFGSNTYRMNEITREWLYRELQTNPLHPTSSQPTPQDWAEAYQQAGGSELPVLALTISSGLSGSINAAEQARGVVPEIPVTLHDTRTLSAAQAFQVHAAVTAAERGETLETALDWVRHTAAETELYFTIETLEYLRRGGRIGRVQAALGGLLNLKPVITVDRATGTYTNVGRARSYRGAIEAIAAQVTARYGKGTPLRLGLLYGSVREDASALLAAIQARHPVVWAGATGVNPVLNVHTGPRAVGVAAAPGNWVWEREGASG</sequence>
<gene>
    <name evidence="2" type="ordered locus">Dgeo_1080</name>
</gene>
<dbReference type="NCBIfam" id="TIGR00762">
    <property type="entry name" value="DegV"/>
    <property type="match status" value="1"/>
</dbReference>
<dbReference type="GO" id="GO:0008289">
    <property type="term" value="F:lipid binding"/>
    <property type="evidence" value="ECO:0007669"/>
    <property type="project" value="UniProtKB-KW"/>
</dbReference>
<proteinExistence type="predicted"/>
<dbReference type="AlphaFoldDB" id="Q1IZF5"/>
<accession>Q1IZF5</accession>
<dbReference type="PROSITE" id="PS51482">
    <property type="entry name" value="DEGV"/>
    <property type="match status" value="1"/>
</dbReference>
<dbReference type="KEGG" id="dge:Dgeo_1080"/>
<dbReference type="RefSeq" id="WP_011530216.1">
    <property type="nucleotide sequence ID" value="NC_008025.1"/>
</dbReference>
<evidence type="ECO:0000313" key="3">
    <source>
        <dbReference type="Proteomes" id="UP000002431"/>
    </source>
</evidence>
<organism evidence="2 3">
    <name type="scientific">Deinococcus geothermalis (strain DSM 11300 / CIP 105573 / AG-3a)</name>
    <dbReference type="NCBI Taxonomy" id="319795"/>
    <lineage>
        <taxon>Bacteria</taxon>
        <taxon>Thermotogati</taxon>
        <taxon>Deinococcota</taxon>
        <taxon>Deinococci</taxon>
        <taxon>Deinococcales</taxon>
        <taxon>Deinococcaceae</taxon>
        <taxon>Deinococcus</taxon>
    </lineage>
</organism>
<dbReference type="InterPro" id="IPR043168">
    <property type="entry name" value="DegV_C"/>
</dbReference>
<keyword evidence="1" id="KW-0446">Lipid-binding</keyword>
<dbReference type="Gene3D" id="3.30.1180.10">
    <property type="match status" value="1"/>
</dbReference>
<evidence type="ECO:0000313" key="2">
    <source>
        <dbReference type="EMBL" id="ABF45379.1"/>
    </source>
</evidence>
<dbReference type="InterPro" id="IPR003797">
    <property type="entry name" value="DegV"/>
</dbReference>
<dbReference type="EMBL" id="CP000359">
    <property type="protein sequence ID" value="ABF45379.1"/>
    <property type="molecule type" value="Genomic_DNA"/>
</dbReference>
<evidence type="ECO:0000256" key="1">
    <source>
        <dbReference type="ARBA" id="ARBA00023121"/>
    </source>
</evidence>
<dbReference type="PANTHER" id="PTHR33434">
    <property type="entry name" value="DEGV DOMAIN-CONTAINING PROTEIN DR_1986-RELATED"/>
    <property type="match status" value="1"/>
</dbReference>
<dbReference type="HOGENOM" id="CLU_048251_0_1_0"/>
<dbReference type="STRING" id="319795.Dgeo_1080"/>
<dbReference type="Pfam" id="PF02645">
    <property type="entry name" value="DegV"/>
    <property type="match status" value="1"/>
</dbReference>
<dbReference type="PANTHER" id="PTHR33434:SF2">
    <property type="entry name" value="FATTY ACID-BINDING PROTEIN TM_1468"/>
    <property type="match status" value="1"/>
</dbReference>
<reference evidence="2" key="1">
    <citation type="submission" date="2006-04" db="EMBL/GenBank/DDBJ databases">
        <title>Complete sequence of chromosome of Deinococcus geothermalis DSM 11300.</title>
        <authorList>
            <consortium name="US DOE Joint Genome Institute"/>
            <person name="Copeland A."/>
            <person name="Lucas S."/>
            <person name="Lapidus A."/>
            <person name="Barry K."/>
            <person name="Detter J.C."/>
            <person name="Glavina del Rio T."/>
            <person name="Hammon N."/>
            <person name="Israni S."/>
            <person name="Dalin E."/>
            <person name="Tice H."/>
            <person name="Pitluck S."/>
            <person name="Brettin T."/>
            <person name="Bruce D."/>
            <person name="Han C."/>
            <person name="Tapia R."/>
            <person name="Saunders E."/>
            <person name="Gilna P."/>
            <person name="Schmutz J."/>
            <person name="Larimer F."/>
            <person name="Land M."/>
            <person name="Hauser L."/>
            <person name="Kyrpides N."/>
            <person name="Kim E."/>
            <person name="Daly M.J."/>
            <person name="Fredrickson J.K."/>
            <person name="Makarova K.S."/>
            <person name="Gaidamakova E.K."/>
            <person name="Zhai M."/>
            <person name="Richardson P."/>
        </authorList>
    </citation>
    <scope>NUCLEOTIDE SEQUENCE</scope>
    <source>
        <strain evidence="2">DSM 11300</strain>
    </source>
</reference>
<protein>
    <submittedName>
        <fullName evidence="2">DegV</fullName>
    </submittedName>
</protein>
<dbReference type="Proteomes" id="UP000002431">
    <property type="component" value="Chromosome"/>
</dbReference>
<keyword evidence="3" id="KW-1185">Reference proteome</keyword>
<name>Q1IZF5_DEIGD</name>
<dbReference type="Gene3D" id="3.40.50.10170">
    <property type="match status" value="1"/>
</dbReference>
<dbReference type="SUPFAM" id="SSF82549">
    <property type="entry name" value="DAK1/DegV-like"/>
    <property type="match status" value="1"/>
</dbReference>
<dbReference type="eggNOG" id="COG1307">
    <property type="taxonomic scope" value="Bacteria"/>
</dbReference>